<proteinExistence type="predicted"/>
<evidence type="ECO:0000313" key="8">
    <source>
        <dbReference type="Proteomes" id="UP000178925"/>
    </source>
</evidence>
<evidence type="ECO:0000259" key="6">
    <source>
        <dbReference type="Pfam" id="PF02384"/>
    </source>
</evidence>
<protein>
    <recommendedName>
        <fullName evidence="1">site-specific DNA-methyltransferase (adenine-specific)</fullName>
        <ecNumber evidence="1">2.1.1.72</ecNumber>
    </recommendedName>
</protein>
<dbReference type="EMBL" id="MFGC01000042">
    <property type="protein sequence ID" value="OGF26602.1"/>
    <property type="molecule type" value="Genomic_DNA"/>
</dbReference>
<gene>
    <name evidence="7" type="ORF">A2242_01485</name>
</gene>
<dbReference type="InterPro" id="IPR029063">
    <property type="entry name" value="SAM-dependent_MTases_sf"/>
</dbReference>
<dbReference type="InterPro" id="IPR002052">
    <property type="entry name" value="DNA_methylase_N6_adenine_CS"/>
</dbReference>
<dbReference type="CDD" id="cd02440">
    <property type="entry name" value="AdoMet_MTases"/>
    <property type="match status" value="1"/>
</dbReference>
<keyword evidence="2" id="KW-0489">Methyltransferase</keyword>
<keyword evidence="3" id="KW-0808">Transferase</keyword>
<comment type="caution">
    <text evidence="7">The sequence shown here is derived from an EMBL/GenBank/DDBJ whole genome shotgun (WGS) entry which is preliminary data.</text>
</comment>
<dbReference type="PRINTS" id="PR00507">
    <property type="entry name" value="N12N6MTFRASE"/>
</dbReference>
<evidence type="ECO:0000256" key="4">
    <source>
        <dbReference type="ARBA" id="ARBA00022747"/>
    </source>
</evidence>
<name>A0A1F5SIY2_9BACT</name>
<dbReference type="InterPro" id="IPR003356">
    <property type="entry name" value="DNA_methylase_A-5"/>
</dbReference>
<dbReference type="AlphaFoldDB" id="A0A1F5SIY2"/>
<dbReference type="GO" id="GO:0008170">
    <property type="term" value="F:N-methyltransferase activity"/>
    <property type="evidence" value="ECO:0007669"/>
    <property type="project" value="InterPro"/>
</dbReference>
<dbReference type="GO" id="GO:0032259">
    <property type="term" value="P:methylation"/>
    <property type="evidence" value="ECO:0007669"/>
    <property type="project" value="UniProtKB-KW"/>
</dbReference>
<evidence type="ECO:0000256" key="2">
    <source>
        <dbReference type="ARBA" id="ARBA00022603"/>
    </source>
</evidence>
<dbReference type="PANTHER" id="PTHR33841:SF1">
    <property type="entry name" value="DNA METHYLTRANSFERASE A"/>
    <property type="match status" value="1"/>
</dbReference>
<evidence type="ECO:0000256" key="5">
    <source>
        <dbReference type="ARBA" id="ARBA00047942"/>
    </source>
</evidence>
<dbReference type="PROSITE" id="PS00092">
    <property type="entry name" value="N6_MTASE"/>
    <property type="match status" value="1"/>
</dbReference>
<sequence length="358" mass="40693">MQGLTLQNSTTTILNLEKTASFLGISTATVRNWVKSGYLQTYNEDKGYFFHLSEIENIKTNIANGNLNKLNGRANKSKAERTFIPDEYLKGGTNIDTLTSIINFVAENNIDISASLFLLSLNLLKKEDIISNITIEDIMGGKNFIFANEQIEEEMTAWLSHIKTSEIKSNYDFLLKCSMPNQRDILGFIYQSLLLEGKKSQNGSYYTPEIIVNEIIKDYVKKDSKALDPCCGTGQFLLAFADTIENPKNIYGIDIDEIAVRIARLNILIKYKNQNFAPNIVCKNTIFEIGNHDLFSLNDENIRDFDIIATNPPWGVHFSKSDTEWLKTSFPKITSFESFSYFLKKSIDLLKNNFLKLT</sequence>
<dbReference type="STRING" id="1797995.A2242_01485"/>
<dbReference type="GO" id="GO:0009007">
    <property type="term" value="F:site-specific DNA-methyltransferase (adenine-specific) activity"/>
    <property type="evidence" value="ECO:0007669"/>
    <property type="project" value="UniProtKB-EC"/>
</dbReference>
<dbReference type="EC" id="2.1.1.72" evidence="1"/>
<keyword evidence="4" id="KW-0680">Restriction system</keyword>
<comment type="catalytic activity">
    <reaction evidence="5">
        <text>a 2'-deoxyadenosine in DNA + S-adenosyl-L-methionine = an N(6)-methyl-2'-deoxyadenosine in DNA + S-adenosyl-L-homocysteine + H(+)</text>
        <dbReference type="Rhea" id="RHEA:15197"/>
        <dbReference type="Rhea" id="RHEA-COMP:12418"/>
        <dbReference type="Rhea" id="RHEA-COMP:12419"/>
        <dbReference type="ChEBI" id="CHEBI:15378"/>
        <dbReference type="ChEBI" id="CHEBI:57856"/>
        <dbReference type="ChEBI" id="CHEBI:59789"/>
        <dbReference type="ChEBI" id="CHEBI:90615"/>
        <dbReference type="ChEBI" id="CHEBI:90616"/>
        <dbReference type="EC" id="2.1.1.72"/>
    </reaction>
</comment>
<dbReference type="InterPro" id="IPR050953">
    <property type="entry name" value="N4_N6_ade-DNA_methylase"/>
</dbReference>
<dbReference type="PANTHER" id="PTHR33841">
    <property type="entry name" value="DNA METHYLTRANSFERASE YEEA-RELATED"/>
    <property type="match status" value="1"/>
</dbReference>
<dbReference type="Pfam" id="PF02384">
    <property type="entry name" value="N6_Mtase"/>
    <property type="match status" value="1"/>
</dbReference>
<feature type="domain" description="DNA methylase adenine-specific" evidence="6">
    <location>
        <begin position="182"/>
        <end position="323"/>
    </location>
</feature>
<dbReference type="GO" id="GO:0003677">
    <property type="term" value="F:DNA binding"/>
    <property type="evidence" value="ECO:0007669"/>
    <property type="project" value="InterPro"/>
</dbReference>
<accession>A0A1F5SIY2</accession>
<evidence type="ECO:0000256" key="1">
    <source>
        <dbReference type="ARBA" id="ARBA00011900"/>
    </source>
</evidence>
<dbReference type="Gene3D" id="3.40.50.150">
    <property type="entry name" value="Vaccinia Virus protein VP39"/>
    <property type="match status" value="1"/>
</dbReference>
<evidence type="ECO:0000313" key="7">
    <source>
        <dbReference type="EMBL" id="OGF26602.1"/>
    </source>
</evidence>
<evidence type="ECO:0000256" key="3">
    <source>
        <dbReference type="ARBA" id="ARBA00022679"/>
    </source>
</evidence>
<dbReference type="GO" id="GO:0009307">
    <property type="term" value="P:DNA restriction-modification system"/>
    <property type="evidence" value="ECO:0007669"/>
    <property type="project" value="UniProtKB-KW"/>
</dbReference>
<reference evidence="7 8" key="1">
    <citation type="journal article" date="2016" name="Nat. Commun.">
        <title>Thousands of microbial genomes shed light on interconnected biogeochemical processes in an aquifer system.</title>
        <authorList>
            <person name="Anantharaman K."/>
            <person name="Brown C.T."/>
            <person name="Hug L.A."/>
            <person name="Sharon I."/>
            <person name="Castelle C.J."/>
            <person name="Probst A.J."/>
            <person name="Thomas B.C."/>
            <person name="Singh A."/>
            <person name="Wilkins M.J."/>
            <person name="Karaoz U."/>
            <person name="Brodie E.L."/>
            <person name="Williams K.H."/>
            <person name="Hubbard S.S."/>
            <person name="Banfield J.F."/>
        </authorList>
    </citation>
    <scope>NUCLEOTIDE SEQUENCE [LARGE SCALE GENOMIC DNA]</scope>
</reference>
<dbReference type="Proteomes" id="UP000178925">
    <property type="component" value="Unassembled WGS sequence"/>
</dbReference>
<organism evidence="7 8">
    <name type="scientific">Candidatus Falkowbacteria bacterium RIFOXYA2_FULL_47_9</name>
    <dbReference type="NCBI Taxonomy" id="1797995"/>
    <lineage>
        <taxon>Bacteria</taxon>
        <taxon>Candidatus Falkowiibacteriota</taxon>
    </lineage>
</organism>
<dbReference type="SUPFAM" id="SSF53335">
    <property type="entry name" value="S-adenosyl-L-methionine-dependent methyltransferases"/>
    <property type="match status" value="1"/>
</dbReference>